<keyword evidence="7 9" id="KW-0233">DNA recombination</keyword>
<dbReference type="InterPro" id="IPR004107">
    <property type="entry name" value="Integrase_SAM-like_N"/>
</dbReference>
<dbReference type="GO" id="GO:0003677">
    <property type="term" value="F:DNA binding"/>
    <property type="evidence" value="ECO:0007669"/>
    <property type="project" value="UniProtKB-UniRule"/>
</dbReference>
<evidence type="ECO:0000256" key="5">
    <source>
        <dbReference type="ARBA" id="ARBA00022908"/>
    </source>
</evidence>
<dbReference type="PANTHER" id="PTHR30349:SF77">
    <property type="entry name" value="TYROSINE RECOMBINASE XERC"/>
    <property type="match status" value="1"/>
</dbReference>
<comment type="subunit">
    <text evidence="9">Forms a cyclic heterotetrameric complex composed of two molecules of XerC and two molecules of XerD.</text>
</comment>
<dbReference type="Gene3D" id="1.10.150.130">
    <property type="match status" value="1"/>
</dbReference>
<comment type="caution">
    <text evidence="13">The sequence shown here is derived from an EMBL/GenBank/DDBJ whole genome shotgun (WGS) entry which is preliminary data.</text>
</comment>
<keyword evidence="8 9" id="KW-0131">Cell cycle</keyword>
<dbReference type="SUPFAM" id="SSF56349">
    <property type="entry name" value="DNA breaking-rejoining enzymes"/>
    <property type="match status" value="1"/>
</dbReference>
<evidence type="ECO:0000256" key="1">
    <source>
        <dbReference type="ARBA" id="ARBA00004496"/>
    </source>
</evidence>
<keyword evidence="4 9" id="KW-0159">Chromosome partition</keyword>
<sequence length="341" mass="37000">MAHECRGKGFEVEYDRQLDAFLEYLDRNRGLSANTVRSYGADLAECLHILHLYGVASLNAVTVDELRSWLAHESRSHARSSMARKVVSVRSFFAFLQDRGMIASDPAAGLKTPKIPSTLPAVLSESQAETLMDSVDDIASSAPGADSASSAMTGEHGESKDASQAAASPRQHAIALRDAAIMELLYATGIRVSELAGLDLNDIDFSARTIRVTGKGNKQRVVPFGAPAAKALSQWLDKGRPWILEYAGRSETAVFLGARGARIDPRQARTVVHRSAAEAGVPDISPHALRHSAATHMLDGGADLREVQEMLGHSSLQTTQRYTHVSIEQLTRRYNQAFPRA</sequence>
<keyword evidence="5 9" id="KW-0229">DNA integration</keyword>
<evidence type="ECO:0000256" key="10">
    <source>
        <dbReference type="SAM" id="MobiDB-lite"/>
    </source>
</evidence>
<dbReference type="InterPro" id="IPR002104">
    <property type="entry name" value="Integrase_catalytic"/>
</dbReference>
<dbReference type="GO" id="GO:0007059">
    <property type="term" value="P:chromosome segregation"/>
    <property type="evidence" value="ECO:0007669"/>
    <property type="project" value="UniProtKB-UniRule"/>
</dbReference>
<dbReference type="RefSeq" id="WP_093961339.1">
    <property type="nucleotide sequence ID" value="NZ_NEWD01000038.1"/>
</dbReference>
<dbReference type="GO" id="GO:0051301">
    <property type="term" value="P:cell division"/>
    <property type="evidence" value="ECO:0007669"/>
    <property type="project" value="UniProtKB-KW"/>
</dbReference>
<dbReference type="HAMAP" id="MF_01808">
    <property type="entry name" value="Recomb_XerC_XerD"/>
    <property type="match status" value="1"/>
</dbReference>
<evidence type="ECO:0000256" key="2">
    <source>
        <dbReference type="ARBA" id="ARBA00022490"/>
    </source>
</evidence>
<dbReference type="AlphaFoldDB" id="A0A229VV62"/>
<comment type="subcellular location">
    <subcellularLocation>
        <location evidence="1 9">Cytoplasm</location>
    </subcellularLocation>
</comment>
<evidence type="ECO:0000313" key="14">
    <source>
        <dbReference type="Proteomes" id="UP000215433"/>
    </source>
</evidence>
<evidence type="ECO:0000256" key="7">
    <source>
        <dbReference type="ARBA" id="ARBA00023172"/>
    </source>
</evidence>
<dbReference type="Pfam" id="PF00589">
    <property type="entry name" value="Phage_integrase"/>
    <property type="match status" value="1"/>
</dbReference>
<dbReference type="GO" id="GO:0006313">
    <property type="term" value="P:DNA transposition"/>
    <property type="evidence" value="ECO:0007669"/>
    <property type="project" value="UniProtKB-UniRule"/>
</dbReference>
<feature type="active site" evidence="9">
    <location>
        <position position="215"/>
    </location>
</feature>
<dbReference type="EMBL" id="NEWD01000038">
    <property type="protein sequence ID" value="OXM99500.1"/>
    <property type="molecule type" value="Genomic_DNA"/>
</dbReference>
<feature type="active site" evidence="9">
    <location>
        <position position="191"/>
    </location>
</feature>
<proteinExistence type="inferred from homology"/>
<evidence type="ECO:0000259" key="12">
    <source>
        <dbReference type="PROSITE" id="PS51900"/>
    </source>
</evidence>
<feature type="region of interest" description="Disordered" evidence="10">
    <location>
        <begin position="139"/>
        <end position="166"/>
    </location>
</feature>
<evidence type="ECO:0000256" key="9">
    <source>
        <dbReference type="HAMAP-Rule" id="MF_01808"/>
    </source>
</evidence>
<dbReference type="GO" id="GO:0009037">
    <property type="term" value="F:tyrosine-based site-specific recombinase activity"/>
    <property type="evidence" value="ECO:0007669"/>
    <property type="project" value="UniProtKB-UniRule"/>
</dbReference>
<dbReference type="CDD" id="cd00798">
    <property type="entry name" value="INT_XerDC_C"/>
    <property type="match status" value="1"/>
</dbReference>
<dbReference type="InterPro" id="IPR013762">
    <property type="entry name" value="Integrase-like_cat_sf"/>
</dbReference>
<feature type="active site" evidence="9">
    <location>
        <position position="287"/>
    </location>
</feature>
<organism evidence="13 14">
    <name type="scientific">Bifidobacterium vansinderenii</name>
    <dbReference type="NCBI Taxonomy" id="1984871"/>
    <lineage>
        <taxon>Bacteria</taxon>
        <taxon>Bacillati</taxon>
        <taxon>Actinomycetota</taxon>
        <taxon>Actinomycetes</taxon>
        <taxon>Bifidobacteriales</taxon>
        <taxon>Bifidobacteriaceae</taxon>
        <taxon>Bifidobacterium</taxon>
    </lineage>
</organism>
<feature type="domain" description="Core-binding (CB)" evidence="12">
    <location>
        <begin position="12"/>
        <end position="97"/>
    </location>
</feature>
<evidence type="ECO:0000256" key="4">
    <source>
        <dbReference type="ARBA" id="ARBA00022829"/>
    </source>
</evidence>
<dbReference type="PROSITE" id="PS51900">
    <property type="entry name" value="CB"/>
    <property type="match status" value="1"/>
</dbReference>
<feature type="active site" evidence="9">
    <location>
        <position position="313"/>
    </location>
</feature>
<dbReference type="Gene3D" id="1.10.443.10">
    <property type="entry name" value="Intergrase catalytic core"/>
    <property type="match status" value="1"/>
</dbReference>
<dbReference type="Proteomes" id="UP000215433">
    <property type="component" value="Unassembled WGS sequence"/>
</dbReference>
<feature type="active site" evidence="9">
    <location>
        <position position="290"/>
    </location>
</feature>
<evidence type="ECO:0000313" key="13">
    <source>
        <dbReference type="EMBL" id="OXM99500.1"/>
    </source>
</evidence>
<keyword evidence="2 9" id="KW-0963">Cytoplasm</keyword>
<dbReference type="InterPro" id="IPR050090">
    <property type="entry name" value="Tyrosine_recombinase_XerCD"/>
</dbReference>
<comment type="similarity">
    <text evidence="9">Belongs to the 'phage' integrase family. XerC subfamily.</text>
</comment>
<dbReference type="PROSITE" id="PS51898">
    <property type="entry name" value="TYR_RECOMBINASE"/>
    <property type="match status" value="1"/>
</dbReference>
<feature type="domain" description="Tyr recombinase" evidence="11">
    <location>
        <begin position="118"/>
        <end position="335"/>
    </location>
</feature>
<gene>
    <name evidence="9" type="primary">xerC</name>
    <name evidence="13" type="ORF">Tam10B_2247</name>
</gene>
<dbReference type="NCBIfam" id="NF001399">
    <property type="entry name" value="PRK00283.1"/>
    <property type="match status" value="1"/>
</dbReference>
<keyword evidence="6 9" id="KW-0238">DNA-binding</keyword>
<dbReference type="InterPro" id="IPR011010">
    <property type="entry name" value="DNA_brk_join_enz"/>
</dbReference>
<reference evidence="13 14" key="1">
    <citation type="submission" date="2017-05" db="EMBL/GenBank/DDBJ databases">
        <title>Bifidobacterium vansinderenii sp. nov.</title>
        <authorList>
            <person name="Lugli G.A."/>
            <person name="Duranti S."/>
            <person name="Mangifesta M."/>
        </authorList>
    </citation>
    <scope>NUCLEOTIDE SEQUENCE [LARGE SCALE GENOMIC DNA]</scope>
    <source>
        <strain evidence="13 14">Tam10B</strain>
    </source>
</reference>
<evidence type="ECO:0000256" key="6">
    <source>
        <dbReference type="ARBA" id="ARBA00023125"/>
    </source>
</evidence>
<evidence type="ECO:0000259" key="11">
    <source>
        <dbReference type="PROSITE" id="PS51898"/>
    </source>
</evidence>
<dbReference type="GO" id="GO:0005737">
    <property type="term" value="C:cytoplasm"/>
    <property type="evidence" value="ECO:0007669"/>
    <property type="project" value="UniProtKB-SubCell"/>
</dbReference>
<comment type="function">
    <text evidence="9">Site-specific tyrosine recombinase, which acts by catalyzing the cutting and rejoining of the recombining DNA molecules. The XerC-XerD complex is essential to convert dimers of the bacterial chromosome into monomers to permit their segregation at cell division. It also contributes to the segregational stability of plasmids.</text>
</comment>
<dbReference type="PANTHER" id="PTHR30349">
    <property type="entry name" value="PHAGE INTEGRASE-RELATED"/>
    <property type="match status" value="1"/>
</dbReference>
<evidence type="ECO:0000256" key="3">
    <source>
        <dbReference type="ARBA" id="ARBA00022618"/>
    </source>
</evidence>
<name>A0A229VV62_9BIFI</name>
<accession>A0A229VV62</accession>
<feature type="compositionally biased region" description="Low complexity" evidence="10">
    <location>
        <begin position="139"/>
        <end position="151"/>
    </location>
</feature>
<dbReference type="Pfam" id="PF02899">
    <property type="entry name" value="Phage_int_SAM_1"/>
    <property type="match status" value="1"/>
</dbReference>
<keyword evidence="14" id="KW-1185">Reference proteome</keyword>
<dbReference type="InterPro" id="IPR023009">
    <property type="entry name" value="Tyrosine_recombinase_XerC/XerD"/>
</dbReference>
<evidence type="ECO:0000256" key="8">
    <source>
        <dbReference type="ARBA" id="ARBA00023306"/>
    </source>
</evidence>
<feature type="active site" description="O-(3'-phospho-DNA)-tyrosine intermediate" evidence="9">
    <location>
        <position position="322"/>
    </location>
</feature>
<dbReference type="InterPro" id="IPR044068">
    <property type="entry name" value="CB"/>
</dbReference>
<dbReference type="OrthoDB" id="9801717at2"/>
<dbReference type="InterPro" id="IPR010998">
    <property type="entry name" value="Integrase_recombinase_N"/>
</dbReference>
<protein>
    <recommendedName>
        <fullName evidence="9">Tyrosine recombinase XerC</fullName>
    </recommendedName>
</protein>
<keyword evidence="3 9" id="KW-0132">Cell division</keyword>